<sequence>MADTTSKPKLSQAALKTLFQDDAQEKHFLQTTQGMAIPLAAPLIEHMGLDQDSRRRRSSPSSPVALLDLCCGAGLVRQEVGKTLGEEALGGSSFVCADSSDMMVGIVEKRIAAEGWANTEARVLDAQDTGLAENSFTHVAISLGIHLVPDPVAVFRECHRILKDGGTLGASTFHASCADTFWRSDMRAAFASFPFEAPFPSPMPLQAHDNGRWDDEAYVAEALRGCCSGGFADVDVRVRPGRYRIAGPEAWVDAFGSMLAFVMNTWWSEDLRARHPLEEVKGLVLEYLRGSRGEEEGGWDVTWSLITVTGKAKK</sequence>
<reference evidence="1" key="1">
    <citation type="submission" date="2022-10" db="EMBL/GenBank/DDBJ databases">
        <title>Complete Genome of Trichothecium roseum strain YXFP-22015, a Plant Pathogen Isolated from Citrus.</title>
        <authorList>
            <person name="Wang Y."/>
            <person name="Zhu L."/>
        </authorList>
    </citation>
    <scope>NUCLEOTIDE SEQUENCE</scope>
    <source>
        <strain evidence="1">YXFP-22015</strain>
    </source>
</reference>
<evidence type="ECO:0000313" key="1">
    <source>
        <dbReference type="EMBL" id="KAI9896072.1"/>
    </source>
</evidence>
<evidence type="ECO:0000313" key="2">
    <source>
        <dbReference type="Proteomes" id="UP001163324"/>
    </source>
</evidence>
<organism evidence="1 2">
    <name type="scientific">Trichothecium roseum</name>
    <dbReference type="NCBI Taxonomy" id="47278"/>
    <lineage>
        <taxon>Eukaryota</taxon>
        <taxon>Fungi</taxon>
        <taxon>Dikarya</taxon>
        <taxon>Ascomycota</taxon>
        <taxon>Pezizomycotina</taxon>
        <taxon>Sordariomycetes</taxon>
        <taxon>Hypocreomycetidae</taxon>
        <taxon>Hypocreales</taxon>
        <taxon>Hypocreales incertae sedis</taxon>
        <taxon>Trichothecium</taxon>
    </lineage>
</organism>
<keyword evidence="2" id="KW-1185">Reference proteome</keyword>
<name>A0ACC0US55_9HYPO</name>
<dbReference type="Proteomes" id="UP001163324">
    <property type="component" value="Chromosome 10"/>
</dbReference>
<protein>
    <submittedName>
        <fullName evidence="1">Uncharacterized protein</fullName>
    </submittedName>
</protein>
<dbReference type="EMBL" id="CM047949">
    <property type="protein sequence ID" value="KAI9896072.1"/>
    <property type="molecule type" value="Genomic_DNA"/>
</dbReference>
<accession>A0ACC0US55</accession>
<gene>
    <name evidence="1" type="ORF">N3K66_008972</name>
</gene>
<comment type="caution">
    <text evidence="1">The sequence shown here is derived from an EMBL/GenBank/DDBJ whole genome shotgun (WGS) entry which is preliminary data.</text>
</comment>
<proteinExistence type="predicted"/>